<dbReference type="PROSITE" id="PS51186">
    <property type="entry name" value="GNAT"/>
    <property type="match status" value="1"/>
</dbReference>
<gene>
    <name evidence="2" type="ORF">GALL_300580</name>
</gene>
<dbReference type="AlphaFoldDB" id="A0A1J5REI2"/>
<comment type="caution">
    <text evidence="2">The sequence shown here is derived from an EMBL/GenBank/DDBJ whole genome shotgun (WGS) entry which is preliminary data.</text>
</comment>
<organism evidence="2">
    <name type="scientific">mine drainage metagenome</name>
    <dbReference type="NCBI Taxonomy" id="410659"/>
    <lineage>
        <taxon>unclassified sequences</taxon>
        <taxon>metagenomes</taxon>
        <taxon>ecological metagenomes</taxon>
    </lineage>
</organism>
<dbReference type="Pfam" id="PF00583">
    <property type="entry name" value="Acetyltransf_1"/>
    <property type="match status" value="1"/>
</dbReference>
<name>A0A1J5REI2_9ZZZZ</name>
<dbReference type="Gene3D" id="3.40.630.30">
    <property type="match status" value="1"/>
</dbReference>
<dbReference type="SUPFAM" id="SSF55729">
    <property type="entry name" value="Acyl-CoA N-acyltransferases (Nat)"/>
    <property type="match status" value="1"/>
</dbReference>
<dbReference type="EMBL" id="MLJW01000390">
    <property type="protein sequence ID" value="OIQ88051.1"/>
    <property type="molecule type" value="Genomic_DNA"/>
</dbReference>
<dbReference type="GO" id="GO:0016747">
    <property type="term" value="F:acyltransferase activity, transferring groups other than amino-acyl groups"/>
    <property type="evidence" value="ECO:0007669"/>
    <property type="project" value="InterPro"/>
</dbReference>
<dbReference type="CDD" id="cd04301">
    <property type="entry name" value="NAT_SF"/>
    <property type="match status" value="1"/>
</dbReference>
<evidence type="ECO:0000313" key="2">
    <source>
        <dbReference type="EMBL" id="OIQ88051.1"/>
    </source>
</evidence>
<keyword evidence="2" id="KW-0808">Transferase</keyword>
<proteinExistence type="predicted"/>
<sequence>MLVLINREEYLQDFIRLNEAWISHYFEIEEVDRELVRNPARIITDGGYIFTLLEEDQVIGVCALFKEDDGVFQLARMAVSPEFRGKGYGDVLVDVACEHLHK</sequence>
<evidence type="ECO:0000259" key="1">
    <source>
        <dbReference type="PROSITE" id="PS51186"/>
    </source>
</evidence>
<protein>
    <submittedName>
        <fullName evidence="2">Acetyltransferase (GNAT) family protein</fullName>
    </submittedName>
</protein>
<dbReference type="InterPro" id="IPR000182">
    <property type="entry name" value="GNAT_dom"/>
</dbReference>
<dbReference type="InterPro" id="IPR016181">
    <property type="entry name" value="Acyl_CoA_acyltransferase"/>
</dbReference>
<feature type="domain" description="N-acetyltransferase" evidence="1">
    <location>
        <begin position="1"/>
        <end position="102"/>
    </location>
</feature>
<reference evidence="2" key="1">
    <citation type="submission" date="2016-10" db="EMBL/GenBank/DDBJ databases">
        <title>Sequence of Gallionella enrichment culture.</title>
        <authorList>
            <person name="Poehlein A."/>
            <person name="Muehling M."/>
            <person name="Daniel R."/>
        </authorList>
    </citation>
    <scope>NUCLEOTIDE SEQUENCE</scope>
</reference>
<accession>A0A1J5REI2</accession>